<evidence type="ECO:0000256" key="4">
    <source>
        <dbReference type="ARBA" id="ARBA00023054"/>
    </source>
</evidence>
<dbReference type="InterPro" id="IPR017930">
    <property type="entry name" value="Myb_dom"/>
</dbReference>
<dbReference type="FunFam" id="1.10.10.60:FF:000002">
    <property type="entry name" value="Myb family transcription factor"/>
    <property type="match status" value="1"/>
</dbReference>
<sequence>MEARPAFSIQRSGSKQLSTSLPVLPSPLEEKCPKLPDSQQDFTEKELVTSPLALHSAPLPSNSGVIGHMFSSTSGFSADLHYSTVSPHEKLGSSSPFISQSPRNRPSLPLTHSSNSRPDYSTKSTQYTRGENNASWCTDSLPDFVDFPLSPVRGSHMEGSNAGGIMTSEDPNKQNDWQDWADQLITDDDSLTSNWNDLLVDANVAEPEPKMAYQVPKKSPSLSVHQPQDHQRIPSASGEICTGVNPSSSASNASTKPRMRWTPELHEAFVEAVNQLGGSERATPKGVLKLMKVEGLTIYHVKSHLQKYRTARYRPELSEGSSEKKLNPIEEIASLDLKTGIDITEALRLQMEVQKRLHEQLEIQRNLQLRIEEQGRYLQMMFEKQYKSGNDKPKASSSSVEDPSSASGDGVKNSPTENEKEPSKVDSQKTANAVANTSKAVEGSSRKSGEKQKAPETEAAKDREIYEIEESDSQPKKRVKADESAAATAREVMDLTS</sequence>
<keyword evidence="3" id="KW-0805">Transcription regulation</keyword>
<feature type="region of interest" description="Disordered" evidence="7">
    <location>
        <begin position="237"/>
        <end position="256"/>
    </location>
</feature>
<dbReference type="PROSITE" id="PS51294">
    <property type="entry name" value="HTH_MYB"/>
    <property type="match status" value="1"/>
</dbReference>
<evidence type="ECO:0000256" key="5">
    <source>
        <dbReference type="ARBA" id="ARBA00023163"/>
    </source>
</evidence>
<feature type="compositionally biased region" description="Low complexity" evidence="7">
    <location>
        <begin position="396"/>
        <end position="407"/>
    </location>
</feature>
<comment type="caution">
    <text evidence="9">The sequence shown here is derived from an EMBL/GenBank/DDBJ whole genome shotgun (WGS) entry which is preliminary data.</text>
</comment>
<gene>
    <name evidence="9" type="ORF">RJ641_030149</name>
</gene>
<dbReference type="GO" id="GO:0005634">
    <property type="term" value="C:nucleus"/>
    <property type="evidence" value="ECO:0007669"/>
    <property type="project" value="UniProtKB-SubCell"/>
</dbReference>
<feature type="compositionally biased region" description="Polar residues" evidence="7">
    <location>
        <begin position="244"/>
        <end position="255"/>
    </location>
</feature>
<feature type="region of interest" description="Disordered" evidence="7">
    <location>
        <begin position="1"/>
        <end position="44"/>
    </location>
</feature>
<dbReference type="Proteomes" id="UP001370490">
    <property type="component" value="Unassembled WGS sequence"/>
</dbReference>
<keyword evidence="6" id="KW-0539">Nucleus</keyword>
<keyword evidence="4" id="KW-0175">Coiled coil</keyword>
<dbReference type="NCBIfam" id="TIGR01557">
    <property type="entry name" value="myb_SHAQKYF"/>
    <property type="match status" value="1"/>
</dbReference>
<dbReference type="InterPro" id="IPR006447">
    <property type="entry name" value="Myb_dom_plants"/>
</dbReference>
<evidence type="ECO:0000256" key="7">
    <source>
        <dbReference type="SAM" id="MobiDB-lite"/>
    </source>
</evidence>
<dbReference type="PANTHER" id="PTHR31499">
    <property type="entry name" value="MYB FAMILY TRANSCRIPTION FACTOR PHL11"/>
    <property type="match status" value="1"/>
</dbReference>
<keyword evidence="5" id="KW-0804">Transcription</keyword>
<dbReference type="SUPFAM" id="SSF46689">
    <property type="entry name" value="Homeodomain-like"/>
    <property type="match status" value="1"/>
</dbReference>
<keyword evidence="10" id="KW-1185">Reference proteome</keyword>
<accession>A0AAN8W634</accession>
<dbReference type="GO" id="GO:0003677">
    <property type="term" value="F:DNA binding"/>
    <property type="evidence" value="ECO:0007669"/>
    <property type="project" value="InterPro"/>
</dbReference>
<dbReference type="AlphaFoldDB" id="A0AAN8W634"/>
<feature type="region of interest" description="Disordered" evidence="7">
    <location>
        <begin position="386"/>
        <end position="497"/>
    </location>
</feature>
<evidence type="ECO:0000313" key="10">
    <source>
        <dbReference type="Proteomes" id="UP001370490"/>
    </source>
</evidence>
<feature type="compositionally biased region" description="Low complexity" evidence="7">
    <location>
        <begin position="17"/>
        <end position="27"/>
    </location>
</feature>
<dbReference type="Pfam" id="PF14379">
    <property type="entry name" value="Myb_CC_LHEQLE"/>
    <property type="match status" value="1"/>
</dbReference>
<organism evidence="9 10">
    <name type="scientific">Dillenia turbinata</name>
    <dbReference type="NCBI Taxonomy" id="194707"/>
    <lineage>
        <taxon>Eukaryota</taxon>
        <taxon>Viridiplantae</taxon>
        <taxon>Streptophyta</taxon>
        <taxon>Embryophyta</taxon>
        <taxon>Tracheophyta</taxon>
        <taxon>Spermatophyta</taxon>
        <taxon>Magnoliopsida</taxon>
        <taxon>eudicotyledons</taxon>
        <taxon>Gunneridae</taxon>
        <taxon>Pentapetalae</taxon>
        <taxon>Dilleniales</taxon>
        <taxon>Dilleniaceae</taxon>
        <taxon>Dillenia</taxon>
    </lineage>
</organism>
<dbReference type="InterPro" id="IPR046955">
    <property type="entry name" value="PHR1-like"/>
</dbReference>
<protein>
    <submittedName>
        <fullName evidence="9">SANT/Myb domain</fullName>
    </submittedName>
</protein>
<evidence type="ECO:0000256" key="1">
    <source>
        <dbReference type="ARBA" id="ARBA00004123"/>
    </source>
</evidence>
<feature type="domain" description="HTH myb-type" evidence="8">
    <location>
        <begin position="253"/>
        <end position="313"/>
    </location>
</feature>
<name>A0AAN8W634_9MAGN</name>
<comment type="similarity">
    <text evidence="2">Belongs to the MYB-CC family.</text>
</comment>
<evidence type="ECO:0000256" key="2">
    <source>
        <dbReference type="ARBA" id="ARBA00006783"/>
    </source>
</evidence>
<dbReference type="Gene3D" id="1.10.10.60">
    <property type="entry name" value="Homeodomain-like"/>
    <property type="match status" value="1"/>
</dbReference>
<proteinExistence type="inferred from homology"/>
<feature type="region of interest" description="Disordered" evidence="7">
    <location>
        <begin position="87"/>
        <end position="135"/>
    </location>
</feature>
<dbReference type="GO" id="GO:0003700">
    <property type="term" value="F:DNA-binding transcription factor activity"/>
    <property type="evidence" value="ECO:0007669"/>
    <property type="project" value="InterPro"/>
</dbReference>
<evidence type="ECO:0000256" key="3">
    <source>
        <dbReference type="ARBA" id="ARBA00023015"/>
    </source>
</evidence>
<comment type="subcellular location">
    <subcellularLocation>
        <location evidence="1">Nucleus</location>
    </subcellularLocation>
</comment>
<dbReference type="InterPro" id="IPR001005">
    <property type="entry name" value="SANT/Myb"/>
</dbReference>
<dbReference type="InterPro" id="IPR025756">
    <property type="entry name" value="Myb_CC_LHEQLE"/>
</dbReference>
<feature type="compositionally biased region" description="Basic and acidic residues" evidence="7">
    <location>
        <begin position="417"/>
        <end position="427"/>
    </location>
</feature>
<dbReference type="PANTHER" id="PTHR31499:SF80">
    <property type="entry name" value="HTH MYB-TYPE DOMAIN-CONTAINING PROTEIN"/>
    <property type="match status" value="1"/>
</dbReference>
<reference evidence="9 10" key="1">
    <citation type="submission" date="2023-12" db="EMBL/GenBank/DDBJ databases">
        <title>A high-quality genome assembly for Dillenia turbinata (Dilleniales).</title>
        <authorList>
            <person name="Chanderbali A."/>
        </authorList>
    </citation>
    <scope>NUCLEOTIDE SEQUENCE [LARGE SCALE GENOMIC DNA]</scope>
    <source>
        <strain evidence="9">LSX21</strain>
        <tissue evidence="9">Leaf</tissue>
    </source>
</reference>
<evidence type="ECO:0000259" key="8">
    <source>
        <dbReference type="PROSITE" id="PS51294"/>
    </source>
</evidence>
<feature type="compositionally biased region" description="Polar residues" evidence="7">
    <location>
        <begin position="92"/>
        <end position="135"/>
    </location>
</feature>
<dbReference type="EMBL" id="JBAMMX010000005">
    <property type="protein sequence ID" value="KAK6940618.1"/>
    <property type="molecule type" value="Genomic_DNA"/>
</dbReference>
<feature type="compositionally biased region" description="Basic and acidic residues" evidence="7">
    <location>
        <begin position="444"/>
        <end position="466"/>
    </location>
</feature>
<evidence type="ECO:0000256" key="6">
    <source>
        <dbReference type="ARBA" id="ARBA00023242"/>
    </source>
</evidence>
<dbReference type="InterPro" id="IPR009057">
    <property type="entry name" value="Homeodomain-like_sf"/>
</dbReference>
<dbReference type="Pfam" id="PF00249">
    <property type="entry name" value="Myb_DNA-binding"/>
    <property type="match status" value="1"/>
</dbReference>
<feature type="compositionally biased region" description="Polar residues" evidence="7">
    <location>
        <begin position="428"/>
        <end position="439"/>
    </location>
</feature>
<evidence type="ECO:0000313" key="9">
    <source>
        <dbReference type="EMBL" id="KAK6940618.1"/>
    </source>
</evidence>